<keyword evidence="2" id="KW-1185">Reference proteome</keyword>
<dbReference type="AlphaFoldDB" id="A0A4C1UAV3"/>
<organism evidence="1 2">
    <name type="scientific">Eumeta variegata</name>
    <name type="common">Bagworm moth</name>
    <name type="synonym">Eumeta japonica</name>
    <dbReference type="NCBI Taxonomy" id="151549"/>
    <lineage>
        <taxon>Eukaryota</taxon>
        <taxon>Metazoa</taxon>
        <taxon>Ecdysozoa</taxon>
        <taxon>Arthropoda</taxon>
        <taxon>Hexapoda</taxon>
        <taxon>Insecta</taxon>
        <taxon>Pterygota</taxon>
        <taxon>Neoptera</taxon>
        <taxon>Endopterygota</taxon>
        <taxon>Lepidoptera</taxon>
        <taxon>Glossata</taxon>
        <taxon>Ditrysia</taxon>
        <taxon>Tineoidea</taxon>
        <taxon>Psychidae</taxon>
        <taxon>Oiketicinae</taxon>
        <taxon>Eumeta</taxon>
    </lineage>
</organism>
<gene>
    <name evidence="1" type="ORF">EVAR_22328_1</name>
</gene>
<sequence>MRHANIKHAIVERRRRRVVFTPAPFDDLFTSGREVWTAIPRPPPPGVRGPLTTAAADAMTAFVADGLTCFSRFARVNTERVPSPFKRADPAFDSNLVPAFDSGPGAGLDLVLSHALDSNPDTTLGFDLGFRTPFSIFVPIPALDSATRPGLNSDTAHGSDL</sequence>
<evidence type="ECO:0000313" key="1">
    <source>
        <dbReference type="EMBL" id="GBP23468.1"/>
    </source>
</evidence>
<evidence type="ECO:0000313" key="2">
    <source>
        <dbReference type="Proteomes" id="UP000299102"/>
    </source>
</evidence>
<accession>A0A4C1UAV3</accession>
<protein>
    <submittedName>
        <fullName evidence="1">Uncharacterized protein</fullName>
    </submittedName>
</protein>
<proteinExistence type="predicted"/>
<dbReference type="Proteomes" id="UP000299102">
    <property type="component" value="Unassembled WGS sequence"/>
</dbReference>
<dbReference type="EMBL" id="BGZK01000150">
    <property type="protein sequence ID" value="GBP23468.1"/>
    <property type="molecule type" value="Genomic_DNA"/>
</dbReference>
<comment type="caution">
    <text evidence="1">The sequence shown here is derived from an EMBL/GenBank/DDBJ whole genome shotgun (WGS) entry which is preliminary data.</text>
</comment>
<reference evidence="1 2" key="1">
    <citation type="journal article" date="2019" name="Commun. Biol.">
        <title>The bagworm genome reveals a unique fibroin gene that provides high tensile strength.</title>
        <authorList>
            <person name="Kono N."/>
            <person name="Nakamura H."/>
            <person name="Ohtoshi R."/>
            <person name="Tomita M."/>
            <person name="Numata K."/>
            <person name="Arakawa K."/>
        </authorList>
    </citation>
    <scope>NUCLEOTIDE SEQUENCE [LARGE SCALE GENOMIC DNA]</scope>
</reference>
<name>A0A4C1UAV3_EUMVA</name>